<evidence type="ECO:0000259" key="11">
    <source>
        <dbReference type="PROSITE" id="PS51826"/>
    </source>
</evidence>
<dbReference type="Proteomes" id="UP000306196">
    <property type="component" value="Unassembled WGS sequence"/>
</dbReference>
<feature type="domain" description="Lipoyl-binding" evidence="10">
    <location>
        <begin position="2"/>
        <end position="77"/>
    </location>
</feature>
<evidence type="ECO:0000256" key="8">
    <source>
        <dbReference type="RuleBase" id="RU361137"/>
    </source>
</evidence>
<dbReference type="InterPro" id="IPR011053">
    <property type="entry name" value="Single_hybrid_motif"/>
</dbReference>
<keyword evidence="4 8" id="KW-0450">Lipoyl</keyword>
<comment type="subunit">
    <text evidence="2">Forms a 24-polypeptide structural core with octahedral symmetry.</text>
</comment>
<evidence type="ECO:0000256" key="5">
    <source>
        <dbReference type="ARBA" id="ARBA00023315"/>
    </source>
</evidence>
<evidence type="ECO:0000256" key="6">
    <source>
        <dbReference type="ARBA" id="ARBA00025211"/>
    </source>
</evidence>
<evidence type="ECO:0000313" key="12">
    <source>
        <dbReference type="EMBL" id="TLD71061.1"/>
    </source>
</evidence>
<dbReference type="InterPro" id="IPR000089">
    <property type="entry name" value="Biotin_lipoyl"/>
</dbReference>
<accession>A0A5R8KFP0</accession>
<dbReference type="InterPro" id="IPR023213">
    <property type="entry name" value="CAT-like_dom_sf"/>
</dbReference>
<organism evidence="12 13">
    <name type="scientific">Phragmitibacter flavus</name>
    <dbReference type="NCBI Taxonomy" id="2576071"/>
    <lineage>
        <taxon>Bacteria</taxon>
        <taxon>Pseudomonadati</taxon>
        <taxon>Verrucomicrobiota</taxon>
        <taxon>Verrucomicrobiia</taxon>
        <taxon>Verrucomicrobiales</taxon>
        <taxon>Verrucomicrobiaceae</taxon>
        <taxon>Phragmitibacter</taxon>
    </lineage>
</organism>
<evidence type="ECO:0000256" key="4">
    <source>
        <dbReference type="ARBA" id="ARBA00022823"/>
    </source>
</evidence>
<dbReference type="PROSITE" id="PS50968">
    <property type="entry name" value="BIOTINYL_LIPOYL"/>
    <property type="match status" value="1"/>
</dbReference>
<gene>
    <name evidence="12" type="ORF">FEM03_09110</name>
</gene>
<keyword evidence="5 8" id="KW-0012">Acyltransferase</keyword>
<dbReference type="AlphaFoldDB" id="A0A5R8KFP0"/>
<dbReference type="SUPFAM" id="SSF47005">
    <property type="entry name" value="Peripheral subunit-binding domain of 2-oxo acid dehydrogenase complex"/>
    <property type="match status" value="1"/>
</dbReference>
<evidence type="ECO:0000256" key="9">
    <source>
        <dbReference type="SAM" id="MobiDB-lite"/>
    </source>
</evidence>
<dbReference type="CDD" id="cd06849">
    <property type="entry name" value="lipoyl_domain"/>
    <property type="match status" value="1"/>
</dbReference>
<dbReference type="SUPFAM" id="SSF51230">
    <property type="entry name" value="Single hybrid motif"/>
    <property type="match status" value="1"/>
</dbReference>
<evidence type="ECO:0000259" key="10">
    <source>
        <dbReference type="PROSITE" id="PS50968"/>
    </source>
</evidence>
<dbReference type="InterPro" id="IPR001078">
    <property type="entry name" value="2-oxoacid_DH_actylTfrase"/>
</dbReference>
<dbReference type="PROSITE" id="PS00189">
    <property type="entry name" value="LIPOYL"/>
    <property type="match status" value="1"/>
</dbReference>
<feature type="domain" description="Peripheral subunit-binding (PSBD)" evidence="11">
    <location>
        <begin position="148"/>
        <end position="185"/>
    </location>
</feature>
<feature type="compositionally biased region" description="Basic and acidic residues" evidence="9">
    <location>
        <begin position="100"/>
        <end position="117"/>
    </location>
</feature>
<reference evidence="12 13" key="1">
    <citation type="submission" date="2019-05" db="EMBL/GenBank/DDBJ databases">
        <title>Verrucobacter flavum gen. nov., sp. nov. a new member of the family Verrucomicrobiaceae.</title>
        <authorList>
            <person name="Szuroczki S."/>
            <person name="Abbaszade G."/>
            <person name="Szabo A."/>
            <person name="Felfoldi T."/>
            <person name="Schumann P."/>
            <person name="Boka K."/>
            <person name="Keki Z."/>
            <person name="Toumi M."/>
            <person name="Toth E."/>
        </authorList>
    </citation>
    <scope>NUCLEOTIDE SEQUENCE [LARGE SCALE GENOMIC DNA]</scope>
    <source>
        <strain evidence="12 13">MG-N-17</strain>
    </source>
</reference>
<dbReference type="Gene3D" id="2.40.50.100">
    <property type="match status" value="1"/>
</dbReference>
<dbReference type="RefSeq" id="WP_138085890.1">
    <property type="nucleotide sequence ID" value="NZ_VAUV01000006.1"/>
</dbReference>
<keyword evidence="13" id="KW-1185">Reference proteome</keyword>
<dbReference type="PROSITE" id="PS51826">
    <property type="entry name" value="PSBD"/>
    <property type="match status" value="1"/>
</dbReference>
<keyword evidence="12" id="KW-0670">Pyruvate</keyword>
<keyword evidence="3 8" id="KW-0808">Transferase</keyword>
<dbReference type="PANTHER" id="PTHR23151">
    <property type="entry name" value="DIHYDROLIPOAMIDE ACETYL/SUCCINYL-TRANSFERASE-RELATED"/>
    <property type="match status" value="1"/>
</dbReference>
<proteinExistence type="inferred from homology"/>
<dbReference type="Gene3D" id="3.30.559.10">
    <property type="entry name" value="Chloramphenicol acetyltransferase-like domain"/>
    <property type="match status" value="1"/>
</dbReference>
<feature type="region of interest" description="Disordered" evidence="9">
    <location>
        <begin position="164"/>
        <end position="212"/>
    </location>
</feature>
<comment type="caution">
    <text evidence="12">The sequence shown here is derived from an EMBL/GenBank/DDBJ whole genome shotgun (WGS) entry which is preliminary data.</text>
</comment>
<comment type="function">
    <text evidence="6">The pyruvate dehydrogenase complex catalyzes the overall conversion of pyruvate to acetyl-CoA and CO(2). It contains multiple copies of three enzymatic components: pyruvate dehydrogenase (E1), dihydrolipoamide acetyltransferase (E2) and lipoamide dehydrogenase (E3).</text>
</comment>
<dbReference type="NCBIfam" id="TIGR01349">
    <property type="entry name" value="PDHac_trf_mito"/>
    <property type="match status" value="1"/>
</dbReference>
<dbReference type="Gene3D" id="4.10.320.10">
    <property type="entry name" value="E3-binding domain"/>
    <property type="match status" value="1"/>
</dbReference>
<dbReference type="SUPFAM" id="SSF52777">
    <property type="entry name" value="CoA-dependent acyltransferases"/>
    <property type="match status" value="1"/>
</dbReference>
<dbReference type="OrthoDB" id="9805770at2"/>
<dbReference type="GO" id="GO:0006086">
    <property type="term" value="P:pyruvate decarboxylation to acetyl-CoA"/>
    <property type="evidence" value="ECO:0007669"/>
    <property type="project" value="InterPro"/>
</dbReference>
<evidence type="ECO:0000256" key="7">
    <source>
        <dbReference type="ARBA" id="ARBA00048370"/>
    </source>
</evidence>
<comment type="catalytic activity">
    <reaction evidence="7 8">
        <text>N(6)-[(R)-dihydrolipoyl]-L-lysyl-[protein] + acetyl-CoA = N(6)-[(R)-S(8)-acetyldihydrolipoyl]-L-lysyl-[protein] + CoA</text>
        <dbReference type="Rhea" id="RHEA:17017"/>
        <dbReference type="Rhea" id="RHEA-COMP:10475"/>
        <dbReference type="Rhea" id="RHEA-COMP:10478"/>
        <dbReference type="ChEBI" id="CHEBI:57287"/>
        <dbReference type="ChEBI" id="CHEBI:57288"/>
        <dbReference type="ChEBI" id="CHEBI:83100"/>
        <dbReference type="ChEBI" id="CHEBI:83111"/>
        <dbReference type="EC" id="2.3.1.12"/>
    </reaction>
</comment>
<dbReference type="Pfam" id="PF02817">
    <property type="entry name" value="E3_binding"/>
    <property type="match status" value="1"/>
</dbReference>
<dbReference type="InterPro" id="IPR045257">
    <property type="entry name" value="E2/Pdx1"/>
</dbReference>
<dbReference type="InterPro" id="IPR004167">
    <property type="entry name" value="PSBD"/>
</dbReference>
<evidence type="ECO:0000256" key="1">
    <source>
        <dbReference type="ARBA" id="ARBA00007317"/>
    </source>
</evidence>
<sequence>MPKLINMPKLSDTMTEGTLVKWHIKEGDSIELGKVIADVETDKATMEMEAFDGGTVHKILIAEGSKVTLGGPMLVLLADGEEAPADLDSYLAENASAAAPKKDSKAKAQDKDKDTSGKKAAFSGVLPPSAPKAKSRAAAASKNGVRVKASPLARKIAESKGIDLSTLEGTGPGGRILAADLDNAPTGGGSGSGSGAPAKPAQTIRPVAGPDDQRIPLTGMRTIIAERLYASKTQIPHFYLNIEVDAAPLMAFRKHVNDSSEKLNGNKYSVNDFILRAVIRSAVAVPAVNASFDGDAIVQFKNVNLSVAIAVPDGLVTPVIRAAETKTLLEISQSVKDMAGRAKNKKLSPDEFAGGTITVSNLGAYGIDTFSAIINPPQAAIISVGSVRNTPVVDEKGNIVAGQRMWIGISADHRVVDGAVAATFLAELRKLLENPALMLV</sequence>
<dbReference type="InterPro" id="IPR036625">
    <property type="entry name" value="E3-bd_dom_sf"/>
</dbReference>
<dbReference type="PANTHER" id="PTHR23151:SF90">
    <property type="entry name" value="DIHYDROLIPOYLLYSINE-RESIDUE ACETYLTRANSFERASE COMPONENT OF PYRUVATE DEHYDROGENASE COMPLEX, MITOCHONDRIAL-RELATED"/>
    <property type="match status" value="1"/>
</dbReference>
<dbReference type="InterPro" id="IPR006257">
    <property type="entry name" value="LAT1"/>
</dbReference>
<dbReference type="EC" id="2.3.1.12" evidence="8"/>
<dbReference type="GO" id="GO:0045254">
    <property type="term" value="C:pyruvate dehydrogenase complex"/>
    <property type="evidence" value="ECO:0007669"/>
    <property type="project" value="UniProtKB-UniRule"/>
</dbReference>
<feature type="region of interest" description="Disordered" evidence="9">
    <location>
        <begin position="96"/>
        <end position="144"/>
    </location>
</feature>
<dbReference type="Pfam" id="PF00364">
    <property type="entry name" value="Biotin_lipoyl"/>
    <property type="match status" value="1"/>
</dbReference>
<evidence type="ECO:0000256" key="3">
    <source>
        <dbReference type="ARBA" id="ARBA00022679"/>
    </source>
</evidence>
<dbReference type="EMBL" id="VAUV01000006">
    <property type="protein sequence ID" value="TLD71061.1"/>
    <property type="molecule type" value="Genomic_DNA"/>
</dbReference>
<evidence type="ECO:0000256" key="2">
    <source>
        <dbReference type="ARBA" id="ARBA00011484"/>
    </source>
</evidence>
<protein>
    <recommendedName>
        <fullName evidence="8">Acetyltransferase component of pyruvate dehydrogenase complex</fullName>
        <ecNumber evidence="8">2.3.1.12</ecNumber>
    </recommendedName>
</protein>
<comment type="similarity">
    <text evidence="1 8">Belongs to the 2-oxoacid dehydrogenase family.</text>
</comment>
<evidence type="ECO:0000313" key="13">
    <source>
        <dbReference type="Proteomes" id="UP000306196"/>
    </source>
</evidence>
<dbReference type="GO" id="GO:0004742">
    <property type="term" value="F:dihydrolipoyllysine-residue acetyltransferase activity"/>
    <property type="evidence" value="ECO:0007669"/>
    <property type="project" value="UniProtKB-UniRule"/>
</dbReference>
<name>A0A5R8KFP0_9BACT</name>
<comment type="cofactor">
    <cofactor evidence="8">
        <name>(R)-lipoate</name>
        <dbReference type="ChEBI" id="CHEBI:83088"/>
    </cofactor>
    <text evidence="8">Binds 1 lipoyl cofactor covalently.</text>
</comment>
<dbReference type="Pfam" id="PF00198">
    <property type="entry name" value="2-oxoacid_dh"/>
    <property type="match status" value="1"/>
</dbReference>
<dbReference type="InterPro" id="IPR003016">
    <property type="entry name" value="2-oxoA_DH_lipoyl-BS"/>
</dbReference>